<keyword evidence="3" id="KW-1185">Reference proteome</keyword>
<dbReference type="Pfam" id="PF13847">
    <property type="entry name" value="Methyltransf_31"/>
    <property type="match status" value="1"/>
</dbReference>
<dbReference type="KEGG" id="psin:CAK95_20235"/>
<reference evidence="2 3" key="1">
    <citation type="submission" date="2017-05" db="EMBL/GenBank/DDBJ databases">
        <title>Full genome sequence of Pseudorhodoplanes sinuspersici.</title>
        <authorList>
            <person name="Dastgheib S.M.M."/>
            <person name="Shavandi M."/>
            <person name="Tirandaz H."/>
        </authorList>
    </citation>
    <scope>NUCLEOTIDE SEQUENCE [LARGE SCALE GENOMIC DNA]</scope>
    <source>
        <strain evidence="2 3">RIPI110</strain>
    </source>
</reference>
<dbReference type="InterPro" id="IPR025714">
    <property type="entry name" value="Methyltranfer_dom"/>
</dbReference>
<dbReference type="AlphaFoldDB" id="A0A1W6ZV39"/>
<gene>
    <name evidence="2" type="ORF">CAK95_20235</name>
</gene>
<name>A0A1W6ZV39_9HYPH</name>
<proteinExistence type="predicted"/>
<organism evidence="2 3">
    <name type="scientific">Pseudorhodoplanes sinuspersici</name>
    <dbReference type="NCBI Taxonomy" id="1235591"/>
    <lineage>
        <taxon>Bacteria</taxon>
        <taxon>Pseudomonadati</taxon>
        <taxon>Pseudomonadota</taxon>
        <taxon>Alphaproteobacteria</taxon>
        <taxon>Hyphomicrobiales</taxon>
        <taxon>Pseudorhodoplanes</taxon>
    </lineage>
</organism>
<dbReference type="STRING" id="1235591.CAK95_20235"/>
<feature type="domain" description="Methyltransferase" evidence="1">
    <location>
        <begin position="76"/>
        <end position="170"/>
    </location>
</feature>
<accession>A0A1W6ZV39</accession>
<evidence type="ECO:0000313" key="3">
    <source>
        <dbReference type="Proteomes" id="UP000194137"/>
    </source>
</evidence>
<dbReference type="InterPro" id="IPR029063">
    <property type="entry name" value="SAM-dependent_MTases_sf"/>
</dbReference>
<evidence type="ECO:0000259" key="1">
    <source>
        <dbReference type="Pfam" id="PF13847"/>
    </source>
</evidence>
<dbReference type="Gene3D" id="3.40.50.150">
    <property type="entry name" value="Vaccinia Virus protein VP39"/>
    <property type="match status" value="1"/>
</dbReference>
<dbReference type="SUPFAM" id="SSF53335">
    <property type="entry name" value="S-adenosyl-L-methionine-dependent methyltransferases"/>
    <property type="match status" value="1"/>
</dbReference>
<sequence length="265" mass="29625">MLKRFFQRQPSPHGADRSRFETRAPSHQNALDIFSGGWASDLSPVLPGAISGDVPLFADTRPKAAATGLGRNGRLDGMRILELGPLEGGHSYALEQLGADVLAIESNADAYLKCLIAKEITGIKAKFMLGDVTEFLKSTRERFDLIFACGVLYHMRDPITVIEDISRVTDRCYVWSHVFDEKHYHGPPRRKLFDPRHADMELWETNYGRSSKDPKFWGGNGAYARWMRANDMLALFDRHGLKAFGLAYDMASPIATAISFCAQRG</sequence>
<protein>
    <recommendedName>
        <fullName evidence="1">Methyltransferase domain-containing protein</fullName>
    </recommendedName>
</protein>
<dbReference type="OrthoDB" id="5195124at2"/>
<dbReference type="RefSeq" id="WP_086089559.1">
    <property type="nucleotide sequence ID" value="NZ_CP021112.1"/>
</dbReference>
<dbReference type="CDD" id="cd02440">
    <property type="entry name" value="AdoMet_MTases"/>
    <property type="match status" value="1"/>
</dbReference>
<dbReference type="EMBL" id="CP021112">
    <property type="protein sequence ID" value="ARQ01166.1"/>
    <property type="molecule type" value="Genomic_DNA"/>
</dbReference>
<dbReference type="Proteomes" id="UP000194137">
    <property type="component" value="Chromosome"/>
</dbReference>
<evidence type="ECO:0000313" key="2">
    <source>
        <dbReference type="EMBL" id="ARQ01166.1"/>
    </source>
</evidence>